<evidence type="ECO:0000313" key="6">
    <source>
        <dbReference type="EMBL" id="CAI2368694.1"/>
    </source>
</evidence>
<evidence type="ECO:0000256" key="3">
    <source>
        <dbReference type="ARBA" id="ARBA00022833"/>
    </source>
</evidence>
<comment type="caution">
    <text evidence="6">The sequence shown here is derived from an EMBL/GenBank/DDBJ whole genome shotgun (WGS) entry which is preliminary data.</text>
</comment>
<evidence type="ECO:0000256" key="1">
    <source>
        <dbReference type="ARBA" id="ARBA00022723"/>
    </source>
</evidence>
<keyword evidence="1" id="KW-0479">Metal-binding</keyword>
<dbReference type="GO" id="GO:0000981">
    <property type="term" value="F:DNA-binding transcription factor activity, RNA polymerase II-specific"/>
    <property type="evidence" value="ECO:0007669"/>
    <property type="project" value="TreeGrafter"/>
</dbReference>
<evidence type="ECO:0000256" key="2">
    <source>
        <dbReference type="ARBA" id="ARBA00022771"/>
    </source>
</evidence>
<evidence type="ECO:0000259" key="5">
    <source>
        <dbReference type="PROSITE" id="PS50157"/>
    </source>
</evidence>
<reference evidence="6" key="1">
    <citation type="submission" date="2023-07" db="EMBL/GenBank/DDBJ databases">
        <authorList>
            <consortium name="AG Swart"/>
            <person name="Singh M."/>
            <person name="Singh A."/>
            <person name="Seah K."/>
            <person name="Emmerich C."/>
        </authorList>
    </citation>
    <scope>NUCLEOTIDE SEQUENCE</scope>
    <source>
        <strain evidence="6">DP1</strain>
    </source>
</reference>
<dbReference type="Proteomes" id="UP001295684">
    <property type="component" value="Unassembled WGS sequence"/>
</dbReference>
<dbReference type="SUPFAM" id="SSF57667">
    <property type="entry name" value="beta-beta-alpha zinc fingers"/>
    <property type="match status" value="1"/>
</dbReference>
<keyword evidence="2 4" id="KW-0863">Zinc-finger</keyword>
<accession>A0AAD1XA32</accession>
<dbReference type="PANTHER" id="PTHR23235">
    <property type="entry name" value="KRUEPPEL-LIKE TRANSCRIPTION FACTOR"/>
    <property type="match status" value="1"/>
</dbReference>
<dbReference type="Gene3D" id="3.30.160.60">
    <property type="entry name" value="Classic Zinc Finger"/>
    <property type="match status" value="2"/>
</dbReference>
<dbReference type="GO" id="GO:0008270">
    <property type="term" value="F:zinc ion binding"/>
    <property type="evidence" value="ECO:0007669"/>
    <property type="project" value="UniProtKB-KW"/>
</dbReference>
<evidence type="ECO:0000313" key="7">
    <source>
        <dbReference type="Proteomes" id="UP001295684"/>
    </source>
</evidence>
<dbReference type="Pfam" id="PF00096">
    <property type="entry name" value="zf-C2H2"/>
    <property type="match status" value="1"/>
</dbReference>
<dbReference type="InterPro" id="IPR036236">
    <property type="entry name" value="Znf_C2H2_sf"/>
</dbReference>
<dbReference type="InterPro" id="IPR013087">
    <property type="entry name" value="Znf_C2H2_type"/>
</dbReference>
<keyword evidence="7" id="KW-1185">Reference proteome</keyword>
<dbReference type="PROSITE" id="PS00028">
    <property type="entry name" value="ZINC_FINGER_C2H2_1"/>
    <property type="match status" value="2"/>
</dbReference>
<dbReference type="SMART" id="SM00355">
    <property type="entry name" value="ZnF_C2H2"/>
    <property type="match status" value="2"/>
</dbReference>
<proteinExistence type="predicted"/>
<feature type="domain" description="C2H2-type" evidence="5">
    <location>
        <begin position="132"/>
        <end position="159"/>
    </location>
</feature>
<dbReference type="EMBL" id="CAMPGE010009832">
    <property type="protein sequence ID" value="CAI2368694.1"/>
    <property type="molecule type" value="Genomic_DNA"/>
</dbReference>
<keyword evidence="3" id="KW-0862">Zinc</keyword>
<evidence type="ECO:0000256" key="4">
    <source>
        <dbReference type="PROSITE-ProRule" id="PRU00042"/>
    </source>
</evidence>
<sequence length="195" mass="23019">MNPCEDKRALLIAREQEIIQKLELPIMLRSRKLALPVDNQGQEMFFFDFVKEHINSITENKKEAKKKRFMLKSQEGIQRLAGYKYEHKFVYNQKTMRTNTVLSCKYEGCTKVYNKTWDLLDHMRKHTGEKPYQCKTCLKRFSQRGNVIKHKKMHAKERKLALEAQNSRDEMTSNSISATKHISPKNEEPIVIVLD</sequence>
<organism evidence="6 7">
    <name type="scientific">Euplotes crassus</name>
    <dbReference type="NCBI Taxonomy" id="5936"/>
    <lineage>
        <taxon>Eukaryota</taxon>
        <taxon>Sar</taxon>
        <taxon>Alveolata</taxon>
        <taxon>Ciliophora</taxon>
        <taxon>Intramacronucleata</taxon>
        <taxon>Spirotrichea</taxon>
        <taxon>Hypotrichia</taxon>
        <taxon>Euplotida</taxon>
        <taxon>Euplotidae</taxon>
        <taxon>Moneuplotes</taxon>
    </lineage>
</organism>
<gene>
    <name evidence="6" type="ORF">ECRASSUSDP1_LOCUS9990</name>
</gene>
<dbReference type="GO" id="GO:0000978">
    <property type="term" value="F:RNA polymerase II cis-regulatory region sequence-specific DNA binding"/>
    <property type="evidence" value="ECO:0007669"/>
    <property type="project" value="TreeGrafter"/>
</dbReference>
<dbReference type="AlphaFoldDB" id="A0AAD1XA32"/>
<dbReference type="PROSITE" id="PS50157">
    <property type="entry name" value="ZINC_FINGER_C2H2_2"/>
    <property type="match status" value="2"/>
</dbReference>
<protein>
    <recommendedName>
        <fullName evidence="5">C2H2-type domain-containing protein</fullName>
    </recommendedName>
</protein>
<feature type="domain" description="C2H2-type" evidence="5">
    <location>
        <begin position="102"/>
        <end position="131"/>
    </location>
</feature>
<dbReference type="FunFam" id="3.30.160.60:FF:002343">
    <property type="entry name" value="Zinc finger protein 33A"/>
    <property type="match status" value="1"/>
</dbReference>
<dbReference type="PANTHER" id="PTHR23235:SF156">
    <property type="entry name" value="KRUPPEL-LIKE FACTOR 18"/>
    <property type="match status" value="1"/>
</dbReference>
<name>A0AAD1XA32_EUPCR</name>